<comment type="subcellular location">
    <subcellularLocation>
        <location evidence="1">Cell outer membrane</location>
    </subcellularLocation>
</comment>
<gene>
    <name evidence="9" type="ORF">JCM19302_1998</name>
    <name evidence="10" type="ORF">JCM19538_3278</name>
</gene>
<feature type="domain" description="SusD-like N-terminal" evidence="8">
    <location>
        <begin position="65"/>
        <end position="210"/>
    </location>
</feature>
<comment type="caution">
    <text evidence="9">The sequence shown here is derived from an EMBL/GenBank/DDBJ whole genome shotgun (WGS) entry which is preliminary data.</text>
</comment>
<keyword evidence="4 6" id="KW-0472">Membrane</keyword>
<protein>
    <recommendedName>
        <fullName evidence="13">Outer membrane starch-binding protein</fullName>
    </recommendedName>
</protein>
<evidence type="ECO:0000256" key="3">
    <source>
        <dbReference type="ARBA" id="ARBA00022729"/>
    </source>
</evidence>
<evidence type="ECO:0008006" key="13">
    <source>
        <dbReference type="Google" id="ProtNLM"/>
    </source>
</evidence>
<comment type="similarity">
    <text evidence="2">Belongs to the SusD family.</text>
</comment>
<dbReference type="EMBL" id="BBNS01000008">
    <property type="protein sequence ID" value="GAL70835.1"/>
    <property type="molecule type" value="Genomic_DNA"/>
</dbReference>
<reference evidence="12" key="1">
    <citation type="journal article" date="2014" name="Genome Announc.">
        <title>Draft Genome Sequence of Marine Flavobacterium Jejuia pallidilutea Strain 11shimoA1 and Pigmentation Mutants.</title>
        <authorList>
            <person name="Takatani N."/>
            <person name="Nakanishi M."/>
            <person name="Meirelles P."/>
            <person name="Mino S."/>
            <person name="Suda W."/>
            <person name="Oshima K."/>
            <person name="Hattori M."/>
            <person name="Ohkuma M."/>
            <person name="Hosokawa M."/>
            <person name="Miyashita K."/>
            <person name="Thompson F.L."/>
            <person name="Niwa A."/>
            <person name="Sawabe T."/>
            <person name="Sawabe T."/>
        </authorList>
    </citation>
    <scope>NUCLEOTIDE SEQUENCE [LARGE SCALE GENOMIC DNA]</scope>
    <source>
        <strain evidence="12">JCM 19538</strain>
    </source>
</reference>
<evidence type="ECO:0000313" key="9">
    <source>
        <dbReference type="EMBL" id="GAL70835.1"/>
    </source>
</evidence>
<dbReference type="GO" id="GO:0009279">
    <property type="term" value="C:cell outer membrane"/>
    <property type="evidence" value="ECO:0007669"/>
    <property type="project" value="UniProtKB-SubCell"/>
</dbReference>
<keyword evidence="3" id="KW-0732">Signal</keyword>
<dbReference type="InterPro" id="IPR033985">
    <property type="entry name" value="SusD-like_N"/>
</dbReference>
<evidence type="ECO:0000259" key="7">
    <source>
        <dbReference type="Pfam" id="PF07980"/>
    </source>
</evidence>
<keyword evidence="12" id="KW-1185">Reference proteome</keyword>
<evidence type="ECO:0000256" key="2">
    <source>
        <dbReference type="ARBA" id="ARBA00006275"/>
    </source>
</evidence>
<dbReference type="AlphaFoldDB" id="A0A090W1D7"/>
<dbReference type="InterPro" id="IPR011990">
    <property type="entry name" value="TPR-like_helical_dom_sf"/>
</dbReference>
<evidence type="ECO:0000313" key="11">
    <source>
        <dbReference type="Proteomes" id="UP000029646"/>
    </source>
</evidence>
<name>A0A090W1D7_9FLAO</name>
<dbReference type="Proteomes" id="UP000029646">
    <property type="component" value="Unassembled WGS sequence"/>
</dbReference>
<keyword evidence="6" id="KW-1133">Transmembrane helix</keyword>
<dbReference type="Gene3D" id="1.25.40.390">
    <property type="match status" value="1"/>
</dbReference>
<evidence type="ECO:0000256" key="1">
    <source>
        <dbReference type="ARBA" id="ARBA00004442"/>
    </source>
</evidence>
<dbReference type="InterPro" id="IPR012944">
    <property type="entry name" value="SusD_RagB_dom"/>
</dbReference>
<dbReference type="PROSITE" id="PS51257">
    <property type="entry name" value="PROKAR_LIPOPROTEIN"/>
    <property type="match status" value="1"/>
</dbReference>
<dbReference type="Pfam" id="PF14322">
    <property type="entry name" value="SusD-like_3"/>
    <property type="match status" value="1"/>
</dbReference>
<evidence type="ECO:0000256" key="4">
    <source>
        <dbReference type="ARBA" id="ARBA00023136"/>
    </source>
</evidence>
<accession>A0A090W1D7</accession>
<sequence length="577" mass="64613">MYKMKNLVKYIVVMFVLTGIISCDTILEPIDENRLDFDFVSSDPASAEGILLNGYSSLVDQFSYNEAATDDAVNNQLNNNFKRMALGELNAQFNPTSRWNNYESVLWVNKFLEIIELGEIVWSRNEEINEMFYMRMEGEAYALRALHHFYILQAHGGVGTSGELLGVPYLTEFIESDGDFNTPRLSFEATVEAIMADFDAALALLPTDYSADQSAVNSIYQQYDFDNYLVANGPDYNLRMSGRIVKALKARLALFAASPSFLNDQGYYNIAATEASEVLNTIGGVSGLASNGLDYYKTYDRNDDAEMIWRGSIQNNPASGIEKRMFPPSVNGNGEINPTQNFVDAFPMKNGFPATTANGYDPQNPYANRDPRLTEFVVVNGSSYGGGTINTGVGGGIDRLDSIPNFSTTTGYYLKKTLHPGVRLNDDGTAVGQRHYDVYFRYTELFLIFAEAANEIGGPDNSINGLTPRDVIAAIRQRAGIDQPDTYLASITTTEAMRELIRNERRIELSFEGHRFWDLRRWGLSLNEPAKGYFFNGTDYIDIPSVEIRNYPSFATYMPIPNNETLRFPLLEQNAGW</sequence>
<dbReference type="Proteomes" id="UP000030184">
    <property type="component" value="Unassembled WGS sequence"/>
</dbReference>
<evidence type="ECO:0000256" key="6">
    <source>
        <dbReference type="SAM" id="Phobius"/>
    </source>
</evidence>
<organism evidence="9 11">
    <name type="scientific">Jejuia pallidilutea</name>
    <dbReference type="NCBI Taxonomy" id="504487"/>
    <lineage>
        <taxon>Bacteria</taxon>
        <taxon>Pseudomonadati</taxon>
        <taxon>Bacteroidota</taxon>
        <taxon>Flavobacteriia</taxon>
        <taxon>Flavobacteriales</taxon>
        <taxon>Flavobacteriaceae</taxon>
        <taxon>Jejuia</taxon>
    </lineage>
</organism>
<evidence type="ECO:0000313" key="10">
    <source>
        <dbReference type="EMBL" id="GAL89801.1"/>
    </source>
</evidence>
<keyword evidence="5" id="KW-0998">Cell outer membrane</keyword>
<dbReference type="EMBL" id="BBNY01000053">
    <property type="protein sequence ID" value="GAL89801.1"/>
    <property type="molecule type" value="Genomic_DNA"/>
</dbReference>
<feature type="transmembrane region" description="Helical" evidence="6">
    <location>
        <begin position="7"/>
        <end position="27"/>
    </location>
</feature>
<evidence type="ECO:0000259" key="8">
    <source>
        <dbReference type="Pfam" id="PF14322"/>
    </source>
</evidence>
<proteinExistence type="inferred from homology"/>
<evidence type="ECO:0000313" key="12">
    <source>
        <dbReference type="Proteomes" id="UP000030184"/>
    </source>
</evidence>
<dbReference type="Pfam" id="PF07980">
    <property type="entry name" value="SusD_RagB"/>
    <property type="match status" value="1"/>
</dbReference>
<dbReference type="SUPFAM" id="SSF48452">
    <property type="entry name" value="TPR-like"/>
    <property type="match status" value="1"/>
</dbReference>
<keyword evidence="6" id="KW-0812">Transmembrane</keyword>
<evidence type="ECO:0000256" key="5">
    <source>
        <dbReference type="ARBA" id="ARBA00023237"/>
    </source>
</evidence>
<feature type="domain" description="RagB/SusD" evidence="7">
    <location>
        <begin position="314"/>
        <end position="577"/>
    </location>
</feature>